<dbReference type="SMART" id="SM00220">
    <property type="entry name" value="S_TKc"/>
    <property type="match status" value="1"/>
</dbReference>
<keyword evidence="2" id="KW-0472">Membrane</keyword>
<proteinExistence type="predicted"/>
<keyword evidence="2" id="KW-1133">Transmembrane helix</keyword>
<feature type="transmembrane region" description="Helical" evidence="2">
    <location>
        <begin position="1267"/>
        <end position="1290"/>
    </location>
</feature>
<evidence type="ECO:0000259" key="3">
    <source>
        <dbReference type="PROSITE" id="PS50011"/>
    </source>
</evidence>
<reference evidence="4" key="1">
    <citation type="journal article" date="2020" name="Stud. Mycol.">
        <title>101 Dothideomycetes genomes: a test case for predicting lifestyles and emergence of pathogens.</title>
        <authorList>
            <person name="Haridas S."/>
            <person name="Albert R."/>
            <person name="Binder M."/>
            <person name="Bloem J."/>
            <person name="Labutti K."/>
            <person name="Salamov A."/>
            <person name="Andreopoulos B."/>
            <person name="Baker S."/>
            <person name="Barry K."/>
            <person name="Bills G."/>
            <person name="Bluhm B."/>
            <person name="Cannon C."/>
            <person name="Castanera R."/>
            <person name="Culley D."/>
            <person name="Daum C."/>
            <person name="Ezra D."/>
            <person name="Gonzalez J."/>
            <person name="Henrissat B."/>
            <person name="Kuo A."/>
            <person name="Liang C."/>
            <person name="Lipzen A."/>
            <person name="Lutzoni F."/>
            <person name="Magnuson J."/>
            <person name="Mondo S."/>
            <person name="Nolan M."/>
            <person name="Ohm R."/>
            <person name="Pangilinan J."/>
            <person name="Park H.-J."/>
            <person name="Ramirez L."/>
            <person name="Alfaro M."/>
            <person name="Sun H."/>
            <person name="Tritt A."/>
            <person name="Yoshinaga Y."/>
            <person name="Zwiers L.-H."/>
            <person name="Turgeon B."/>
            <person name="Goodwin S."/>
            <person name="Spatafora J."/>
            <person name="Crous P."/>
            <person name="Grigoriev I."/>
        </authorList>
    </citation>
    <scope>NUCLEOTIDE SEQUENCE</scope>
    <source>
        <strain evidence="4">CBS 123094</strain>
    </source>
</reference>
<dbReference type="Gene3D" id="1.10.510.10">
    <property type="entry name" value="Transferase(Phosphotransferase) domain 1"/>
    <property type="match status" value="1"/>
</dbReference>
<dbReference type="Proteomes" id="UP000799779">
    <property type="component" value="Unassembled WGS sequence"/>
</dbReference>
<dbReference type="GO" id="GO:0004674">
    <property type="term" value="F:protein serine/threonine kinase activity"/>
    <property type="evidence" value="ECO:0007669"/>
    <property type="project" value="TreeGrafter"/>
</dbReference>
<evidence type="ECO:0000313" key="5">
    <source>
        <dbReference type="Proteomes" id="UP000799779"/>
    </source>
</evidence>
<dbReference type="InterPro" id="IPR011009">
    <property type="entry name" value="Kinase-like_dom_sf"/>
</dbReference>
<dbReference type="CDD" id="cd00180">
    <property type="entry name" value="PKc"/>
    <property type="match status" value="1"/>
</dbReference>
<gene>
    <name evidence="4" type="ORF">P154DRAFT_320396</name>
</gene>
<dbReference type="Pfam" id="PF00069">
    <property type="entry name" value="Pkinase"/>
    <property type="match status" value="1"/>
</dbReference>
<sequence length="1344" mass="153005">MNTLRSQNLYIHRQPCNSNPNFNMSNAVQRQLRQLPDEGPLPTSFHESTARLYNEASHPSFGGGEQLPHDSGYYGTEVSTNIEAIDIRKKQTNPSDRLAKWDSWLHEWYVNCGRKQPGFNELFFLGELIKVPENAIQVRFRHYHEMDFPIEDDVTSGRGVLRAGLFHANFSHGDEMDLPALPREVSMEMDDNTADASNAPAILEAPSNPGGNFDTMNQAEVPSSEGKFNELSLHRGIRMTPGLRELTATVTNRQKSQLCKPPTGVQKKQNKYACTLGQHGSGWKFRAPCEQRRHEEVAFPQRFWFCSLCGDTSNPLAGDLFVRKDKFQKHVSEAHPGWNVDAALSACELSNPHMVFPRRCGFCPRSKFYAQSWIHRSQHIASHFRKGAKMENWREWPENDDNDERRHQPPLVPFGSSSGDNDDDDDDDDDDNGDNSDGSGDEPPHEEPPAEEPPDDFDFGGGSDSLWSPSDGGGAFAEVMWFFLGLQCFIQLRALEGRQWGNKTQAELPIVFDEKINQKGGTSSIFKVTIPEKCPPWTYTLLTTTHNPHRFAVKQYLPKDRDTFEREASAYSKLDGSPGILRCYGTFEYEHITTGLTYNLLLEYADCDLNQYWENSAPPESTSEIESFYSSLHTVIEGLSNIHRVPRRNSSDPLLFGWHADIKPDNILSVGGRFKLADFGFSTFNSREAYDPFTPITQIIPGGTDIYAAPELARSKHYRVSQSIDIWSLGCVLSLAATWVVAGTKGLQEYEQRRLRACQRLHGDSALPTFHDGFQLLDEAKIWHKYLKSHAQEYDKNTEHLIAYLHVNLLRSDPDMRDRVEKVGRLLCNSNQLIYPNPIPAPWEDPYPLRLSENNLRRFLNPSSPNAPNTSYLDGDPSIPITRAGWSIWLYFKRGHEEPWSPWRSESPPILYPSIHPRHVSDWGLLGAGDSFDALDGLLNTLPAYRDDRESPLSKGREILQPTRLLNTEEALPRVDHLHDHFCWDHRLDLVAIHRRMSKPSSPYPALSLSRTQGSVPRDSNPDAVHHDGMKSIVCCHGYGAGYTHTDDLRGHYPQHQTHELWGRSIHYTSSPHWQGSVFPHNYTATRRSIRPAVDPKGSADHWKCASLSFIKITLDFLTAHDQKLWTELEHEVLVPHNGFFLSPMSSSVRTPIGIVSRVTEVDFSGLVLQDPRASNQVMISQPHRESRNRKQNLKFAITHACGCGVQFTGEYGRGNLARHRRVCRLRTRNLRVENQVRHRGRQRFEHHSNHQDDRGRISKRRKLNEAMGNGLLLYFFLLHLPLIVLALGVGDYFPLDVFTANAWNRYSQISYTRLELSYGKHEVLGEFGDGKDKWDEHVRDVQG</sequence>
<dbReference type="PANTHER" id="PTHR24359">
    <property type="entry name" value="SERINE/THREONINE-PROTEIN KINASE SBK1"/>
    <property type="match status" value="1"/>
</dbReference>
<dbReference type="PANTHER" id="PTHR24359:SF1">
    <property type="entry name" value="INHIBITOR OF NUCLEAR FACTOR KAPPA-B KINASE EPSILON SUBUNIT HOMOLOG 1-RELATED"/>
    <property type="match status" value="1"/>
</dbReference>
<feature type="compositionally biased region" description="Acidic residues" evidence="1">
    <location>
        <begin position="449"/>
        <end position="458"/>
    </location>
</feature>
<dbReference type="PROSITE" id="PS50011">
    <property type="entry name" value="PROTEIN_KINASE_DOM"/>
    <property type="match status" value="1"/>
</dbReference>
<accession>A0A6A5W5A1</accession>
<dbReference type="EMBL" id="ML977625">
    <property type="protein sequence ID" value="KAF1996467.1"/>
    <property type="molecule type" value="Genomic_DNA"/>
</dbReference>
<dbReference type="GO" id="GO:0005524">
    <property type="term" value="F:ATP binding"/>
    <property type="evidence" value="ECO:0007669"/>
    <property type="project" value="InterPro"/>
</dbReference>
<keyword evidence="2" id="KW-0812">Transmembrane</keyword>
<organism evidence="4 5">
    <name type="scientific">Amniculicola lignicola CBS 123094</name>
    <dbReference type="NCBI Taxonomy" id="1392246"/>
    <lineage>
        <taxon>Eukaryota</taxon>
        <taxon>Fungi</taxon>
        <taxon>Dikarya</taxon>
        <taxon>Ascomycota</taxon>
        <taxon>Pezizomycotina</taxon>
        <taxon>Dothideomycetes</taxon>
        <taxon>Pleosporomycetidae</taxon>
        <taxon>Pleosporales</taxon>
        <taxon>Amniculicolaceae</taxon>
        <taxon>Amniculicola</taxon>
    </lineage>
</organism>
<dbReference type="InterPro" id="IPR000719">
    <property type="entry name" value="Prot_kinase_dom"/>
</dbReference>
<feature type="compositionally biased region" description="Acidic residues" evidence="1">
    <location>
        <begin position="420"/>
        <end position="434"/>
    </location>
</feature>
<feature type="domain" description="Protein kinase" evidence="3">
    <location>
        <begin position="511"/>
        <end position="834"/>
    </location>
</feature>
<dbReference type="OrthoDB" id="9992527at2759"/>
<evidence type="ECO:0000256" key="1">
    <source>
        <dbReference type="SAM" id="MobiDB-lite"/>
    </source>
</evidence>
<evidence type="ECO:0000256" key="2">
    <source>
        <dbReference type="SAM" id="Phobius"/>
    </source>
</evidence>
<dbReference type="SUPFAM" id="SSF56112">
    <property type="entry name" value="Protein kinase-like (PK-like)"/>
    <property type="match status" value="1"/>
</dbReference>
<feature type="compositionally biased region" description="Basic and acidic residues" evidence="1">
    <location>
        <begin position="395"/>
        <end position="407"/>
    </location>
</feature>
<evidence type="ECO:0000313" key="4">
    <source>
        <dbReference type="EMBL" id="KAF1996467.1"/>
    </source>
</evidence>
<feature type="region of interest" description="Disordered" evidence="1">
    <location>
        <begin position="1000"/>
        <end position="1022"/>
    </location>
</feature>
<keyword evidence="5" id="KW-1185">Reference proteome</keyword>
<name>A0A6A5W5A1_9PLEO</name>
<feature type="region of interest" description="Disordered" evidence="1">
    <location>
        <begin position="395"/>
        <end position="470"/>
    </location>
</feature>
<protein>
    <recommendedName>
        <fullName evidence="3">Protein kinase domain-containing protein</fullName>
    </recommendedName>
</protein>